<protein>
    <recommendedName>
        <fullName evidence="3">phosphatidate phosphatase</fullName>
        <ecNumber evidence="3">3.1.3.4</ecNumber>
    </recommendedName>
</protein>
<name>A0AAV8D112_9POAL</name>
<dbReference type="InterPro" id="IPR036412">
    <property type="entry name" value="HAD-like_sf"/>
</dbReference>
<feature type="region of interest" description="Disordered" evidence="5">
    <location>
        <begin position="590"/>
        <end position="619"/>
    </location>
</feature>
<dbReference type="EC" id="3.1.3.4" evidence="3"/>
<feature type="region of interest" description="Disordered" evidence="5">
    <location>
        <begin position="780"/>
        <end position="820"/>
    </location>
</feature>
<feature type="compositionally biased region" description="Polar residues" evidence="5">
    <location>
        <begin position="864"/>
        <end position="873"/>
    </location>
</feature>
<reference evidence="7" key="1">
    <citation type="submission" date="2022-08" db="EMBL/GenBank/DDBJ databases">
        <authorList>
            <person name="Marques A."/>
        </authorList>
    </citation>
    <scope>NUCLEOTIDE SEQUENCE</scope>
    <source>
        <strain evidence="7">RhyPub2mFocal</strain>
        <tissue evidence="7">Leaves</tissue>
    </source>
</reference>
<dbReference type="SMART" id="SM00775">
    <property type="entry name" value="LNS2"/>
    <property type="match status" value="1"/>
</dbReference>
<feature type="compositionally biased region" description="Acidic residues" evidence="5">
    <location>
        <begin position="750"/>
        <end position="762"/>
    </location>
</feature>
<dbReference type="InterPro" id="IPR031315">
    <property type="entry name" value="LNS2/PITP"/>
</dbReference>
<gene>
    <name evidence="7" type="ORF">LUZ62_072382</name>
</gene>
<feature type="region of interest" description="Disordered" evidence="5">
    <location>
        <begin position="727"/>
        <end position="762"/>
    </location>
</feature>
<dbReference type="PANTHER" id="PTHR12181">
    <property type="entry name" value="LIPIN"/>
    <property type="match status" value="1"/>
</dbReference>
<evidence type="ECO:0000256" key="1">
    <source>
        <dbReference type="ARBA" id="ARBA00001946"/>
    </source>
</evidence>
<comment type="cofactor">
    <cofactor evidence="1">
        <name>Mg(2+)</name>
        <dbReference type="ChEBI" id="CHEBI:18420"/>
    </cofactor>
</comment>
<dbReference type="InterPro" id="IPR026058">
    <property type="entry name" value="LIPIN"/>
</dbReference>
<feature type="domain" description="LNS2/PITP" evidence="6">
    <location>
        <begin position="1092"/>
        <end position="1248"/>
    </location>
</feature>
<dbReference type="Proteomes" id="UP001140206">
    <property type="component" value="Chromosome 4"/>
</dbReference>
<evidence type="ECO:0000313" key="7">
    <source>
        <dbReference type="EMBL" id="KAJ4762007.1"/>
    </source>
</evidence>
<feature type="compositionally biased region" description="Polar residues" evidence="5">
    <location>
        <begin position="127"/>
        <end position="140"/>
    </location>
</feature>
<dbReference type="PANTHER" id="PTHR12181:SF12">
    <property type="entry name" value="PHOSPHATIDATE PHOSPHATASE"/>
    <property type="match status" value="1"/>
</dbReference>
<feature type="compositionally biased region" description="Basic and acidic residues" evidence="5">
    <location>
        <begin position="107"/>
        <end position="126"/>
    </location>
</feature>
<evidence type="ECO:0000256" key="5">
    <source>
        <dbReference type="SAM" id="MobiDB-lite"/>
    </source>
</evidence>
<evidence type="ECO:0000256" key="3">
    <source>
        <dbReference type="ARBA" id="ARBA00012638"/>
    </source>
</evidence>
<keyword evidence="8" id="KW-1185">Reference proteome</keyword>
<dbReference type="EMBL" id="JAMFTS010000004">
    <property type="protein sequence ID" value="KAJ4762007.1"/>
    <property type="molecule type" value="Genomic_DNA"/>
</dbReference>
<evidence type="ECO:0000256" key="4">
    <source>
        <dbReference type="ARBA" id="ARBA00022801"/>
    </source>
</evidence>
<evidence type="ECO:0000313" key="8">
    <source>
        <dbReference type="Proteomes" id="UP001140206"/>
    </source>
</evidence>
<feature type="compositionally biased region" description="Basic and acidic residues" evidence="5">
    <location>
        <begin position="142"/>
        <end position="155"/>
    </location>
</feature>
<feature type="region of interest" description="Disordered" evidence="5">
    <location>
        <begin position="87"/>
        <end position="170"/>
    </location>
</feature>
<dbReference type="InterPro" id="IPR031703">
    <property type="entry name" value="Lipin_mid"/>
</dbReference>
<feature type="region of interest" description="Disordered" evidence="5">
    <location>
        <begin position="639"/>
        <end position="666"/>
    </location>
</feature>
<dbReference type="Pfam" id="PF08235">
    <property type="entry name" value="LNS2"/>
    <property type="match status" value="1"/>
</dbReference>
<dbReference type="InterPro" id="IPR007651">
    <property type="entry name" value="Lipin_N"/>
</dbReference>
<feature type="compositionally biased region" description="Acidic residues" evidence="5">
    <location>
        <begin position="788"/>
        <end position="798"/>
    </location>
</feature>
<feature type="region of interest" description="Disordered" evidence="5">
    <location>
        <begin position="851"/>
        <end position="892"/>
    </location>
</feature>
<keyword evidence="4" id="KW-0378">Hydrolase</keyword>
<dbReference type="Pfam" id="PF04571">
    <property type="entry name" value="Lipin_N"/>
    <property type="match status" value="1"/>
</dbReference>
<dbReference type="SUPFAM" id="SSF56784">
    <property type="entry name" value="HAD-like"/>
    <property type="match status" value="1"/>
</dbReference>
<accession>A0AAV8D112</accession>
<comment type="similarity">
    <text evidence="2">Belongs to the lipin family.</text>
</comment>
<feature type="compositionally biased region" description="Polar residues" evidence="5">
    <location>
        <begin position="804"/>
        <end position="820"/>
    </location>
</feature>
<dbReference type="GO" id="GO:0008195">
    <property type="term" value="F:phosphatidate phosphatase activity"/>
    <property type="evidence" value="ECO:0007669"/>
    <property type="project" value="UniProtKB-EC"/>
</dbReference>
<dbReference type="InterPro" id="IPR013209">
    <property type="entry name" value="LNS2"/>
</dbReference>
<evidence type="ECO:0000259" key="6">
    <source>
        <dbReference type="SMART" id="SM00775"/>
    </source>
</evidence>
<evidence type="ECO:0000256" key="2">
    <source>
        <dbReference type="ARBA" id="ARBA00005476"/>
    </source>
</evidence>
<proteinExistence type="inferred from homology"/>
<comment type="caution">
    <text evidence="7">The sequence shown here is derived from an EMBL/GenBank/DDBJ whole genome shotgun (WGS) entry which is preliminary data.</text>
</comment>
<dbReference type="Pfam" id="PF16876">
    <property type="entry name" value="Lipin_mid"/>
    <property type="match status" value="1"/>
</dbReference>
<organism evidence="7 8">
    <name type="scientific">Rhynchospora pubera</name>
    <dbReference type="NCBI Taxonomy" id="906938"/>
    <lineage>
        <taxon>Eukaryota</taxon>
        <taxon>Viridiplantae</taxon>
        <taxon>Streptophyta</taxon>
        <taxon>Embryophyta</taxon>
        <taxon>Tracheophyta</taxon>
        <taxon>Spermatophyta</taxon>
        <taxon>Magnoliopsida</taxon>
        <taxon>Liliopsida</taxon>
        <taxon>Poales</taxon>
        <taxon>Cyperaceae</taxon>
        <taxon>Cyperoideae</taxon>
        <taxon>Rhynchosporeae</taxon>
        <taxon>Rhynchospora</taxon>
    </lineage>
</organism>
<sequence>MALVKLGSYINLVSGPFHPFGGAIDIVVVQQQDGTFKSSPWYVRFGKFQGVLKSKEKIVDISVNGEDVGFHMYLDHKGEAFFLHDADTDEEGEGSGGDFAMSPESSGDEREDKVEKSEKSQLHEEQTINVRGSESNQLNKDQIIEIGEKLDKDETGQSNEGQIVKQEDERTESVQLNEGQIIKRTASRRMTILQLMFGRRSRKNNSGAGVERVNSLERAEIAADLLEMKWSTNLSMRDRKVLESISGTSGGQDEYSVDREVVNVRVGDQDLKIQSSEAGSACPDLNEGTLAENGVEVGGVEFNSANVGDQEEILVKSDETVNIRVMEEEVKVQQIEAGNADLDQHEILLAEGEKVELKVVESGSENLRGQDENLAKNGESTNLVLDEEVVELQLSEVGSIGVDLHRSAVVENEMVNLRVVESDSCTSGVQDDNFVNTAESVNAMAAEQVVEVPSSEAGCADLDLHDSLPAVSGESDASDGLGSLHVPSSHNSPNYEMYEREIDFGAEDRNLLQEIVKVFPQNVDLEDIAGASNTYHDSHERSLTTSEEKANEFSDCTDAVSVHEGKEDAVENGIREIDQVVAVDSLEINKQEQDDIPGKNNVLDSHAPEPNSRLASANSYSVDLLEPDLTTISIEKSIDKSEVSSQDVPPETVELTSDEQQQEEKFRVPKLEIADHPVKSSILELSSEILDFSKGGNSTNHGLHSEGSICKSQRRVSLLTNELESTSLLTSSNANGPKDGKSTYVSNSENSDELQFDFSDGEGEADCENVVAATKVITVSTNEKETPESEIEETDALDSESHYETSPISIPGTSNTRNESMTRSLPNIQFDKIELIERLSCSLEMGEVKNEKDSLSTVLKGDDQSSSNLSHINSEPGKNHDGSVPDAPDEKSATFSPLIELSLCKHMLSEGMGEEAARQAFDSQKLTLEKFRELGPLNLIKNDKLVVRIGSHYFPYEAAAPVVLGMASFGEQAKELLNLKGMIRVEQIDPTKSIVRAVGSWRLWPFGFNKSKTITTYSVTRDGLDNNLEECEGVNAKIGRKKVRSLVPTSEEIASLHLKEGRNVVTFTFSTPVLGKQQVDARIFLWKWNARVVISDVDGTITRSDVLGQFMPLVGVDWSQTGVAHLFSAIKDNGYQLLFLSARAISQAHLTRQFLFNLKQDGKVLPDGPVVISPDGLFPSLYREVIRRAPHEFKISCLEAIKALFPADCNPFYAGFGNRDTDEISYLKVGVPMGKIFIINPKGEVAVHRRVDTKSYSSLHALVHGMFPPYSTLEQEGFNDVNFWRLPLPQIDLIGVAKTPFTGLTYVHSKDTPASSTMKPYKRCNYFLNGESLCQNCLRGPQRGSKWNRDKQCSRQVHVSRIETFQNFRS</sequence>
<feature type="region of interest" description="Disordered" evidence="5">
    <location>
        <begin position="468"/>
        <end position="494"/>
    </location>
</feature>
<feature type="compositionally biased region" description="Basic and acidic residues" evidence="5">
    <location>
        <begin position="877"/>
        <end position="892"/>
    </location>
</feature>